<keyword evidence="2" id="KW-0472">Membrane</keyword>
<reference evidence="3 4" key="1">
    <citation type="submission" date="2016-02" db="EMBL/GenBank/DDBJ databases">
        <title>Complete genome of Sinomonas atrocyanea KCTC 3377.</title>
        <authorList>
            <person name="Kim K.M."/>
        </authorList>
    </citation>
    <scope>NUCLEOTIDE SEQUENCE [LARGE SCALE GENOMIC DNA]</scope>
    <source>
        <strain evidence="3 4">KCTC 3377</strain>
    </source>
</reference>
<dbReference type="PATRIC" id="fig|37927.3.peg.3973"/>
<keyword evidence="2" id="KW-0812">Transmembrane</keyword>
<dbReference type="STRING" id="37927.SA2016_3871"/>
<dbReference type="Proteomes" id="UP000070134">
    <property type="component" value="Chromosome"/>
</dbReference>
<evidence type="ECO:0000256" key="1">
    <source>
        <dbReference type="SAM" id="MobiDB-lite"/>
    </source>
</evidence>
<dbReference type="EMBL" id="CP014518">
    <property type="protein sequence ID" value="AMM34526.1"/>
    <property type="molecule type" value="Genomic_DNA"/>
</dbReference>
<organism evidence="3 4">
    <name type="scientific">Sinomonas atrocyanea</name>
    <dbReference type="NCBI Taxonomy" id="37927"/>
    <lineage>
        <taxon>Bacteria</taxon>
        <taxon>Bacillati</taxon>
        <taxon>Actinomycetota</taxon>
        <taxon>Actinomycetes</taxon>
        <taxon>Micrococcales</taxon>
        <taxon>Micrococcaceae</taxon>
        <taxon>Sinomonas</taxon>
    </lineage>
</organism>
<feature type="region of interest" description="Disordered" evidence="1">
    <location>
        <begin position="1"/>
        <end position="38"/>
    </location>
</feature>
<name>A0A127A615_9MICC</name>
<evidence type="ECO:0000256" key="2">
    <source>
        <dbReference type="SAM" id="Phobius"/>
    </source>
</evidence>
<gene>
    <name evidence="3" type="ORF">SA2016_3871</name>
</gene>
<feature type="compositionally biased region" description="Basic and acidic residues" evidence="1">
    <location>
        <begin position="27"/>
        <end position="38"/>
    </location>
</feature>
<sequence>MTTMSRPPAAGPERHGHSRSRQPRSRQPRDLDRRHDLEGRRDLDRRPWRGAVREYDLVKELVYALVVVGVLTLGLAAVVGSPDDAPVTLASWAGAAPSDFVATATAELGGTSDTAQYGPPYNATQGVSQTLGPIDLQSLSGVRLPIDTAQDLVVAPLAALPQPPSALSAWTGATDKQRADWTAAYSDALTKAPDGDPSKVAPGNYGPVPALTSSLLGMARSGALDRVLDGGAVSGTAAGLDRTRTELLLGDGTYFKGLAADQHLTGDQWGMMNETGNYPGQSWLWLYSFWYQVPPFNGLANADLVVTGIMVVLTLALMFLPFIPGLRSIPRIIPLHRLIWRDYYRRR</sequence>
<dbReference type="AlphaFoldDB" id="A0A127A615"/>
<dbReference type="KEGG" id="satk:SA2016_3871"/>
<keyword evidence="2" id="KW-1133">Transmembrane helix</keyword>
<keyword evidence="4" id="KW-1185">Reference proteome</keyword>
<evidence type="ECO:0000313" key="4">
    <source>
        <dbReference type="Proteomes" id="UP000070134"/>
    </source>
</evidence>
<feature type="compositionally biased region" description="Basic residues" evidence="1">
    <location>
        <begin position="16"/>
        <end position="26"/>
    </location>
</feature>
<dbReference type="RefSeq" id="WP_218030558.1">
    <property type="nucleotide sequence ID" value="NZ_BJMO01000006.1"/>
</dbReference>
<feature type="transmembrane region" description="Helical" evidence="2">
    <location>
        <begin position="61"/>
        <end position="80"/>
    </location>
</feature>
<evidence type="ECO:0000313" key="3">
    <source>
        <dbReference type="EMBL" id="AMM34526.1"/>
    </source>
</evidence>
<proteinExistence type="predicted"/>
<accession>A0A127A615</accession>
<feature type="transmembrane region" description="Helical" evidence="2">
    <location>
        <begin position="304"/>
        <end position="323"/>
    </location>
</feature>
<protein>
    <submittedName>
        <fullName evidence="3">Uncharacterized protein</fullName>
    </submittedName>
</protein>